<evidence type="ECO:0000313" key="3">
    <source>
        <dbReference type="Proteomes" id="UP000268372"/>
    </source>
</evidence>
<comment type="caution">
    <text evidence="2">The sequence shown here is derived from an EMBL/GenBank/DDBJ whole genome shotgun (WGS) entry which is preliminary data.</text>
</comment>
<evidence type="ECO:0000256" key="1">
    <source>
        <dbReference type="SAM" id="MobiDB-lite"/>
    </source>
</evidence>
<gene>
    <name evidence="2" type="ORF">EG242_11400</name>
</gene>
<name>A0A3P1AWL4_9FLAO</name>
<reference evidence="2 3" key="1">
    <citation type="submission" date="2018-11" db="EMBL/GenBank/DDBJ databases">
        <title>Flavobacterium sp. nov., YIM 102796 draft genome.</title>
        <authorList>
            <person name="Li G."/>
            <person name="Jiang Y."/>
        </authorList>
    </citation>
    <scope>NUCLEOTIDE SEQUENCE [LARGE SCALE GENOMIC DNA]</scope>
    <source>
        <strain evidence="2 3">YIM 102796</strain>
    </source>
</reference>
<organism evidence="2 3">
    <name type="scientific">Paenimyroides viscosum</name>
    <dbReference type="NCBI Taxonomy" id="2488729"/>
    <lineage>
        <taxon>Bacteria</taxon>
        <taxon>Pseudomonadati</taxon>
        <taxon>Bacteroidota</taxon>
        <taxon>Flavobacteriia</taxon>
        <taxon>Flavobacteriales</taxon>
        <taxon>Flavobacteriaceae</taxon>
        <taxon>Paenimyroides</taxon>
    </lineage>
</organism>
<dbReference type="EMBL" id="RQTJ01000028">
    <property type="protein sequence ID" value="RRA92343.1"/>
    <property type="molecule type" value="Genomic_DNA"/>
</dbReference>
<sequence>MFTDPTGMSKEWIPGADGENRVTYTEDKKGNVTFQNLQEDLKPIFEELVKTDTGKEELLSLINDDSMKVSFHVSDEKKVNYDNNYKKDMPVNGTFHATKLNEDRTAVLEADIYLYKGWIKADYDANKNSDGAYFSQIGKSYFFKDFNLNQLYAGTVGHEIRHRFPNNLKALAPEGTNTEFNPNLIQSKIYDEMLKNKENEKGNRKKRR</sequence>
<accession>A0A3P1AWL4</accession>
<keyword evidence="3" id="KW-1185">Reference proteome</keyword>
<protein>
    <submittedName>
        <fullName evidence="2">Uncharacterized protein</fullName>
    </submittedName>
</protein>
<dbReference type="RefSeq" id="WP_124899998.1">
    <property type="nucleotide sequence ID" value="NZ_RQTJ01000028.1"/>
</dbReference>
<dbReference type="AlphaFoldDB" id="A0A3P1AWL4"/>
<proteinExistence type="predicted"/>
<evidence type="ECO:0000313" key="2">
    <source>
        <dbReference type="EMBL" id="RRA92343.1"/>
    </source>
</evidence>
<feature type="region of interest" description="Disordered" evidence="1">
    <location>
        <begin position="1"/>
        <end position="20"/>
    </location>
</feature>
<dbReference type="Proteomes" id="UP000268372">
    <property type="component" value="Unassembled WGS sequence"/>
</dbReference>